<keyword evidence="6" id="KW-1185">Reference proteome</keyword>
<dbReference type="CDD" id="cd00590">
    <property type="entry name" value="RRM_SF"/>
    <property type="match status" value="1"/>
</dbReference>
<dbReference type="Pfam" id="PF00076">
    <property type="entry name" value="RRM_1"/>
    <property type="match status" value="2"/>
</dbReference>
<dbReference type="PROSITE" id="PS50102">
    <property type="entry name" value="RRM"/>
    <property type="match status" value="1"/>
</dbReference>
<dbReference type="GO" id="GO:0003723">
    <property type="term" value="F:RNA binding"/>
    <property type="evidence" value="ECO:0007669"/>
    <property type="project" value="UniProtKB-UniRule"/>
</dbReference>
<dbReference type="AlphaFoldDB" id="A0AA39WC63"/>
<protein>
    <recommendedName>
        <fullName evidence="4">RRM domain-containing protein</fullName>
    </recommendedName>
</protein>
<dbReference type="InterPro" id="IPR000504">
    <property type="entry name" value="RRM_dom"/>
</dbReference>
<evidence type="ECO:0000313" key="5">
    <source>
        <dbReference type="EMBL" id="KAK0609341.1"/>
    </source>
</evidence>
<keyword evidence="1 2" id="KW-0694">RNA-binding</keyword>
<dbReference type="EMBL" id="JAULSR010000014">
    <property type="protein sequence ID" value="KAK0609341.1"/>
    <property type="molecule type" value="Genomic_DNA"/>
</dbReference>
<sequence length="330" mass="36795">MELQNVASAKINKPVKGILRPAKSLSDVVENGINNANRSAAKDPSSSRSVRFRDIPGDDESPTKAGKSPIKWGPTSYLPEYSYDQGKDFDAQGVYPPTACVFVANLPEPKDDMALEAAIVREFTKYGTVFVKIRRDAQNMPFAFCQFTRNEDANIAMEQGKGTMILGRPCRTEMVKANRSFVIYKRHGGDITVDEARLIMGPYGELSKCELLHTQVQEALGISPAVLAVFQKFDPTRDLNAVSLSLSYHPNYCCRGEFHIDAFDVKKKGVNSREDDRELLKQHEISCRSVYVTFLPADTDKREISDFFGQVGEVLNVDLIKKFVPSPQGK</sequence>
<feature type="domain" description="RRM" evidence="4">
    <location>
        <begin position="99"/>
        <end position="177"/>
    </location>
</feature>
<feature type="compositionally biased region" description="Polar residues" evidence="3">
    <location>
        <begin position="34"/>
        <end position="49"/>
    </location>
</feature>
<dbReference type="Proteomes" id="UP001174934">
    <property type="component" value="Unassembled WGS sequence"/>
</dbReference>
<dbReference type="InterPro" id="IPR035979">
    <property type="entry name" value="RBD_domain_sf"/>
</dbReference>
<reference evidence="5" key="1">
    <citation type="submission" date="2023-06" db="EMBL/GenBank/DDBJ databases">
        <title>Genome-scale phylogeny and comparative genomics of the fungal order Sordariales.</title>
        <authorList>
            <consortium name="Lawrence Berkeley National Laboratory"/>
            <person name="Hensen N."/>
            <person name="Bonometti L."/>
            <person name="Westerberg I."/>
            <person name="Brannstrom I.O."/>
            <person name="Guillou S."/>
            <person name="Cros-Aarteil S."/>
            <person name="Calhoun S."/>
            <person name="Haridas S."/>
            <person name="Kuo A."/>
            <person name="Mondo S."/>
            <person name="Pangilinan J."/>
            <person name="Riley R."/>
            <person name="LaButti K."/>
            <person name="Andreopoulos B."/>
            <person name="Lipzen A."/>
            <person name="Chen C."/>
            <person name="Yanf M."/>
            <person name="Daum C."/>
            <person name="Ng V."/>
            <person name="Clum A."/>
            <person name="Steindorff A."/>
            <person name="Ohm R."/>
            <person name="Martin F."/>
            <person name="Silar P."/>
            <person name="Natvig D."/>
            <person name="Lalanne C."/>
            <person name="Gautier V."/>
            <person name="Ament-velasquez S.L."/>
            <person name="Kruys A."/>
            <person name="Hutchinson M.I."/>
            <person name="Powell A.J."/>
            <person name="Barry K."/>
            <person name="Miller A.N."/>
            <person name="Grigoriev I.V."/>
            <person name="Debuchy R."/>
            <person name="Gladieux P."/>
            <person name="Thoren M.H."/>
            <person name="Johannesson H."/>
        </authorList>
    </citation>
    <scope>NUCLEOTIDE SEQUENCE</scope>
    <source>
        <strain evidence="5">SMH3391-2</strain>
    </source>
</reference>
<dbReference type="Gene3D" id="3.30.70.330">
    <property type="match status" value="2"/>
</dbReference>
<evidence type="ECO:0000256" key="1">
    <source>
        <dbReference type="ARBA" id="ARBA00022884"/>
    </source>
</evidence>
<dbReference type="InterPro" id="IPR012677">
    <property type="entry name" value="Nucleotide-bd_a/b_plait_sf"/>
</dbReference>
<dbReference type="FunFam" id="3.30.70.330:FF:000736">
    <property type="entry name" value="Polyadenylate-binding protein, putative"/>
    <property type="match status" value="1"/>
</dbReference>
<feature type="region of interest" description="Disordered" evidence="3">
    <location>
        <begin position="34"/>
        <end position="71"/>
    </location>
</feature>
<evidence type="ECO:0000256" key="2">
    <source>
        <dbReference type="PROSITE-ProRule" id="PRU00176"/>
    </source>
</evidence>
<evidence type="ECO:0000259" key="4">
    <source>
        <dbReference type="PROSITE" id="PS50102"/>
    </source>
</evidence>
<dbReference type="SMART" id="SM00360">
    <property type="entry name" value="RRM"/>
    <property type="match status" value="1"/>
</dbReference>
<organism evidence="5 6">
    <name type="scientific">Bombardia bombarda</name>
    <dbReference type="NCBI Taxonomy" id="252184"/>
    <lineage>
        <taxon>Eukaryota</taxon>
        <taxon>Fungi</taxon>
        <taxon>Dikarya</taxon>
        <taxon>Ascomycota</taxon>
        <taxon>Pezizomycotina</taxon>
        <taxon>Sordariomycetes</taxon>
        <taxon>Sordariomycetidae</taxon>
        <taxon>Sordariales</taxon>
        <taxon>Lasiosphaeriaceae</taxon>
        <taxon>Bombardia</taxon>
    </lineage>
</organism>
<name>A0AA39WC63_9PEZI</name>
<accession>A0AA39WC63</accession>
<evidence type="ECO:0000313" key="6">
    <source>
        <dbReference type="Proteomes" id="UP001174934"/>
    </source>
</evidence>
<gene>
    <name evidence="5" type="ORF">B0T17DRAFT_501626</name>
</gene>
<dbReference type="SUPFAM" id="SSF54928">
    <property type="entry name" value="RNA-binding domain, RBD"/>
    <property type="match status" value="2"/>
</dbReference>
<evidence type="ECO:0000256" key="3">
    <source>
        <dbReference type="SAM" id="MobiDB-lite"/>
    </source>
</evidence>
<dbReference type="PANTHER" id="PTHR10352">
    <property type="entry name" value="EUKARYOTIC TRANSLATION INITIATION FACTOR 3 SUBUNIT G"/>
    <property type="match status" value="1"/>
</dbReference>
<proteinExistence type="predicted"/>
<comment type="caution">
    <text evidence="5">The sequence shown here is derived from an EMBL/GenBank/DDBJ whole genome shotgun (WGS) entry which is preliminary data.</text>
</comment>